<dbReference type="InterPro" id="IPR025669">
    <property type="entry name" value="AAA_dom"/>
</dbReference>
<evidence type="ECO:0000259" key="1">
    <source>
        <dbReference type="Pfam" id="PF13614"/>
    </source>
</evidence>
<evidence type="ECO:0000313" key="2">
    <source>
        <dbReference type="EMBL" id="MBU2714099.1"/>
    </source>
</evidence>
<evidence type="ECO:0000313" key="3">
    <source>
        <dbReference type="Proteomes" id="UP000690515"/>
    </source>
</evidence>
<reference evidence="2 3" key="1">
    <citation type="submission" date="2021-04" db="EMBL/GenBank/DDBJ databases">
        <authorList>
            <person name="Pira H."/>
            <person name="Risdian C."/>
            <person name="Wink J."/>
        </authorList>
    </citation>
    <scope>NUCLEOTIDE SEQUENCE [LARGE SCALE GENOMIC DNA]</scope>
    <source>
        <strain evidence="2 3">WH53</strain>
    </source>
</reference>
<organism evidence="2 3">
    <name type="scientific">Zooshikella harenae</name>
    <dbReference type="NCBI Taxonomy" id="2827238"/>
    <lineage>
        <taxon>Bacteria</taxon>
        <taxon>Pseudomonadati</taxon>
        <taxon>Pseudomonadota</taxon>
        <taxon>Gammaproteobacteria</taxon>
        <taxon>Oceanospirillales</taxon>
        <taxon>Zooshikellaceae</taxon>
        <taxon>Zooshikella</taxon>
    </lineage>
</organism>
<dbReference type="PANTHER" id="PTHR13696:SF52">
    <property type="entry name" value="PARA FAMILY PROTEIN CT_582"/>
    <property type="match status" value="1"/>
</dbReference>
<dbReference type="PIRSF" id="PIRSF009320">
    <property type="entry name" value="Nuc_binding_HP_1000"/>
    <property type="match status" value="1"/>
</dbReference>
<gene>
    <name evidence="2" type="ORF">KCG35_23900</name>
</gene>
<dbReference type="Pfam" id="PF13614">
    <property type="entry name" value="AAA_31"/>
    <property type="match status" value="1"/>
</dbReference>
<dbReference type="InterPro" id="IPR027417">
    <property type="entry name" value="P-loop_NTPase"/>
</dbReference>
<dbReference type="EMBL" id="JAGSOY010000151">
    <property type="protein sequence ID" value="MBU2714099.1"/>
    <property type="molecule type" value="Genomic_DNA"/>
</dbReference>
<accession>A0ABS5ZJ30</accession>
<dbReference type="InterPro" id="IPR050678">
    <property type="entry name" value="DNA_Partitioning_ATPase"/>
</dbReference>
<name>A0ABS5ZJ30_9GAMM</name>
<protein>
    <submittedName>
        <fullName evidence="2">ParA family protein</fullName>
    </submittedName>
</protein>
<proteinExistence type="predicted"/>
<dbReference type="CDD" id="cd02042">
    <property type="entry name" value="ParAB_family"/>
    <property type="match status" value="1"/>
</dbReference>
<sequence length="256" mass="28618">MAKKIAVTNQKGGVGKTTTCINISAELARLGKKVLAIDLDHQANLTKVLSGGESKFNLTVADLFSNHKVKIEDAIHQAKSDGDYIDNLYYIPSHITLSRQIEQCLTRVHRERILQRHLKKLEGDYDIILLDCPPSLSLSVTNAMLIADLFLMPIDGGRFALDGLSDLLDAIEEVKETNDVNFAVFRNEYASQNKLMNDFLTEQLQVINGKVLKSKVRRSEAIGQASVTAQPLKYYSKSALANRDYKELAKEILERI</sequence>
<dbReference type="Gene3D" id="3.40.50.300">
    <property type="entry name" value="P-loop containing nucleotide triphosphate hydrolases"/>
    <property type="match status" value="1"/>
</dbReference>
<dbReference type="SUPFAM" id="SSF52540">
    <property type="entry name" value="P-loop containing nucleoside triphosphate hydrolases"/>
    <property type="match status" value="1"/>
</dbReference>
<comment type="caution">
    <text evidence="2">The sequence shown here is derived from an EMBL/GenBank/DDBJ whole genome shotgun (WGS) entry which is preliminary data.</text>
</comment>
<keyword evidence="3" id="KW-1185">Reference proteome</keyword>
<feature type="domain" description="AAA" evidence="1">
    <location>
        <begin position="3"/>
        <end position="180"/>
    </location>
</feature>
<dbReference type="Proteomes" id="UP000690515">
    <property type="component" value="Unassembled WGS sequence"/>
</dbReference>
<dbReference type="PANTHER" id="PTHR13696">
    <property type="entry name" value="P-LOOP CONTAINING NUCLEOSIDE TRIPHOSPHATE HYDROLASE"/>
    <property type="match status" value="1"/>
</dbReference>
<dbReference type="RefSeq" id="WP_215822370.1">
    <property type="nucleotide sequence ID" value="NZ_JAGSOY010000151.1"/>
</dbReference>